<feature type="domain" description="Reverse transcriptase Ty1/copia-type" evidence="1">
    <location>
        <begin position="11"/>
        <end position="142"/>
    </location>
</feature>
<dbReference type="RefSeq" id="XP_016437788.1">
    <property type="nucleotide sequence ID" value="XM_016582302.1"/>
</dbReference>
<dbReference type="PANTHER" id="PTHR11439">
    <property type="entry name" value="GAG-POL-RELATED RETROTRANSPOSON"/>
    <property type="match status" value="1"/>
</dbReference>
<dbReference type="CDD" id="cd09272">
    <property type="entry name" value="RNase_HI_RT_Ty1"/>
    <property type="match status" value="1"/>
</dbReference>
<dbReference type="InterPro" id="IPR013103">
    <property type="entry name" value="RVT_2"/>
</dbReference>
<dbReference type="KEGG" id="nta:107763807"/>
<organism evidence="2">
    <name type="scientific">Nicotiana tabacum</name>
    <name type="common">Common tobacco</name>
    <dbReference type="NCBI Taxonomy" id="4097"/>
    <lineage>
        <taxon>Eukaryota</taxon>
        <taxon>Viridiplantae</taxon>
        <taxon>Streptophyta</taxon>
        <taxon>Embryophyta</taxon>
        <taxon>Tracheophyta</taxon>
        <taxon>Spermatophyta</taxon>
        <taxon>Magnoliopsida</taxon>
        <taxon>eudicotyledons</taxon>
        <taxon>Gunneridae</taxon>
        <taxon>Pentapetalae</taxon>
        <taxon>asterids</taxon>
        <taxon>lamiids</taxon>
        <taxon>Solanales</taxon>
        <taxon>Solanaceae</taxon>
        <taxon>Nicotianoideae</taxon>
        <taxon>Nicotianeae</taxon>
        <taxon>Nicotiana</taxon>
    </lineage>
</organism>
<gene>
    <name evidence="2" type="primary">LOC107763807</name>
</gene>
<dbReference type="SUPFAM" id="SSF56672">
    <property type="entry name" value="DNA/RNA polymerases"/>
    <property type="match status" value="1"/>
</dbReference>
<sequence length="412" mass="46815">MNKELEALELNKTWEVVELPPGRKALPCKWVYKVKHHSDGSVERLKARLVIRGDIQKEGIDYNKTFSPVVKMTTIRCILATAVKKGWDLYQLDVNNAFLHGDLNEEVYMKFPSGVVPTSPTHACKLKKSIYGLRQASRQWSASSISIVAIYVDDMLMTGNDNTELHALKEFLNQEFKIKDLGDLHFFLGMEVVRETDGLILSQRKFTLDLLQEFDSLHLSHVSSPLDSSTRFSAHTGEPVQDPTLYRHLLGKLNYLTHTRPDLSFTVQHLSQYMQDPRQPHLDAALRVLRYLLKDPGLRLFMSASSSFKLLDFCDSDWATCPDSRKSVSDFYISLGTSPISWKSKKQTSISLSSAEAEYRSMRRVVAELTWLVRLFGDLSIPISLPVPLHSDSQAAIHIAKKPCFSRTDEAR</sequence>
<protein>
    <submittedName>
        <fullName evidence="2">Uncharacterized mitochondrial protein AtMg00810-like</fullName>
    </submittedName>
</protein>
<dbReference type="InterPro" id="IPR043502">
    <property type="entry name" value="DNA/RNA_pol_sf"/>
</dbReference>
<evidence type="ECO:0000313" key="2">
    <source>
        <dbReference type="RefSeq" id="XP_016437788.1"/>
    </source>
</evidence>
<dbReference type="PaxDb" id="4097-A0A1S3XDE2"/>
<dbReference type="PANTHER" id="PTHR11439:SF498">
    <property type="entry name" value="DNAK FAMILY PROTEIN"/>
    <property type="match status" value="1"/>
</dbReference>
<feature type="domain" description="Reverse transcriptase Ty1/copia-type" evidence="1">
    <location>
        <begin position="147"/>
        <end position="218"/>
    </location>
</feature>
<dbReference type="Pfam" id="PF07727">
    <property type="entry name" value="RVT_2"/>
    <property type="match status" value="2"/>
</dbReference>
<name>A0A1S3XDE2_TOBAC</name>
<dbReference type="STRING" id="4097.A0A1S3XDE2"/>
<reference evidence="2" key="1">
    <citation type="submission" date="2025-08" db="UniProtKB">
        <authorList>
            <consortium name="RefSeq"/>
        </authorList>
    </citation>
    <scope>IDENTIFICATION</scope>
</reference>
<proteinExistence type="predicted"/>
<evidence type="ECO:0000259" key="1">
    <source>
        <dbReference type="Pfam" id="PF07727"/>
    </source>
</evidence>
<dbReference type="AlphaFoldDB" id="A0A1S3XDE2"/>
<dbReference type="OrthoDB" id="414945at2759"/>
<accession>A0A1S3XDE2</accession>